<accession>A0A6C0EY96</accession>
<evidence type="ECO:0000313" key="2">
    <source>
        <dbReference type="EMBL" id="QHT33473.1"/>
    </source>
</evidence>
<feature type="transmembrane region" description="Helical" evidence="1">
    <location>
        <begin position="40"/>
        <end position="61"/>
    </location>
</feature>
<dbReference type="Gene3D" id="2.60.120.200">
    <property type="match status" value="1"/>
</dbReference>
<dbReference type="InterPro" id="IPR013320">
    <property type="entry name" value="ConA-like_dom_sf"/>
</dbReference>
<feature type="transmembrane region" description="Helical" evidence="1">
    <location>
        <begin position="292"/>
        <end position="310"/>
    </location>
</feature>
<feature type="transmembrane region" description="Helical" evidence="1">
    <location>
        <begin position="393"/>
        <end position="415"/>
    </location>
</feature>
<reference evidence="2" key="1">
    <citation type="journal article" date="2020" name="Nature">
        <title>Giant virus diversity and host interactions through global metagenomics.</title>
        <authorList>
            <person name="Schulz F."/>
            <person name="Roux S."/>
            <person name="Paez-Espino D."/>
            <person name="Jungbluth S."/>
            <person name="Walsh D.A."/>
            <person name="Denef V.J."/>
            <person name="McMahon K.D."/>
            <person name="Konstantinidis K.T."/>
            <person name="Eloe-Fadrosh E.A."/>
            <person name="Kyrpides N.C."/>
            <person name="Woyke T."/>
        </authorList>
    </citation>
    <scope>NUCLEOTIDE SEQUENCE</scope>
    <source>
        <strain evidence="2">GVMAG-M-3300009161-36</strain>
    </source>
</reference>
<feature type="transmembrane region" description="Helical" evidence="1">
    <location>
        <begin position="435"/>
        <end position="454"/>
    </location>
</feature>
<keyword evidence="1" id="KW-0472">Membrane</keyword>
<dbReference type="EMBL" id="MN738968">
    <property type="protein sequence ID" value="QHT33473.1"/>
    <property type="molecule type" value="Genomic_DNA"/>
</dbReference>
<feature type="transmembrane region" description="Helical" evidence="1">
    <location>
        <begin position="466"/>
        <end position="484"/>
    </location>
</feature>
<feature type="transmembrane region" description="Helical" evidence="1">
    <location>
        <begin position="322"/>
        <end position="343"/>
    </location>
</feature>
<dbReference type="SUPFAM" id="SSF49899">
    <property type="entry name" value="Concanavalin A-like lectins/glucanases"/>
    <property type="match status" value="1"/>
</dbReference>
<feature type="transmembrane region" description="Helical" evidence="1">
    <location>
        <begin position="355"/>
        <end position="381"/>
    </location>
</feature>
<feature type="transmembrane region" description="Helical" evidence="1">
    <location>
        <begin position="67"/>
        <end position="87"/>
    </location>
</feature>
<evidence type="ECO:0000256" key="1">
    <source>
        <dbReference type="SAM" id="Phobius"/>
    </source>
</evidence>
<feature type="transmembrane region" description="Helical" evidence="1">
    <location>
        <begin position="170"/>
        <end position="191"/>
    </location>
</feature>
<proteinExistence type="predicted"/>
<feature type="transmembrane region" description="Helical" evidence="1">
    <location>
        <begin position="12"/>
        <end position="33"/>
    </location>
</feature>
<name>A0A6C0EY96_9ZZZZ</name>
<feature type="transmembrane region" description="Helical" evidence="1">
    <location>
        <begin position="137"/>
        <end position="158"/>
    </location>
</feature>
<keyword evidence="1" id="KW-0812">Transmembrane</keyword>
<organism evidence="2">
    <name type="scientific">viral metagenome</name>
    <dbReference type="NCBI Taxonomy" id="1070528"/>
    <lineage>
        <taxon>unclassified sequences</taxon>
        <taxon>metagenomes</taxon>
        <taxon>organismal metagenomes</taxon>
    </lineage>
</organism>
<feature type="transmembrane region" description="Helical" evidence="1">
    <location>
        <begin position="197"/>
        <end position="215"/>
    </location>
</feature>
<keyword evidence="1" id="KW-1133">Transmembrane helix</keyword>
<feature type="transmembrane region" description="Helical" evidence="1">
    <location>
        <begin position="99"/>
        <end position="117"/>
    </location>
</feature>
<feature type="transmembrane region" description="Helical" evidence="1">
    <location>
        <begin position="222"/>
        <end position="243"/>
    </location>
</feature>
<sequence length="683" mass="75783">MDQSSSSSPLGLILSVTKFIIYALLLISIAMLFTTGGLITSYTIGITLILVIISLCAYFNIENLGNFINLDLLTALWCLPIIMILVISRKDLSEKTKSVTDPTWVILSILLVLNFAAGSILDLISQAISMVLKISNILLPFLIGLVLATLIISVVFFWDKISTTVKISSIVIAILAGLFLSNSENIIAYLATNKISLALNAIVIIGFGIVNYFLYKYTDNGLLSNVFQILSVLFLARWIYLYAFKFYGSSGVKTFTSNIGVESSSQSFFSYLTDINFYCETIKSLFTGVIKYFLLAVFLFYAWFTFYIYYKNSFEFLKTYKTLSLLGFLTIGVILLLLVIYSLSGGSGVEQTSPYVLFISKIGAYFAGFAIVMGIIIYALSKIMSIPSTTVQIVSIFNFLLLMGLVALILSIFNFNTSSNLTISSNNGLGFIFDFIIKLVLYIPCFIIDCSNVLREQLQIAKKEYTVVIILLIEIALIASKFLIPKLFNTVINSDGIVLTTKVYPLEMKNMISIPPSMKLMNKNLNYGVSSWIYIHPVPNNTNEAYIQNTSLINCGNVPDIQFNAEKGALVFAIDVTDVNGGKRTVIAPDKKTGKDIKIIYSKWNHVYVNFIDGGMDIFINGDLVISEPNIIPYQNPNGVIIGSSPGIYGEMCSLVYYKIPILAQNVKLMYDSMKNMNPPVTV</sequence>
<dbReference type="AlphaFoldDB" id="A0A6C0EY96"/>
<protein>
    <submittedName>
        <fullName evidence="2">Uncharacterized protein</fullName>
    </submittedName>
</protein>